<evidence type="ECO:0000256" key="5">
    <source>
        <dbReference type="HAMAP-Rule" id="MF_01371"/>
    </source>
</evidence>
<dbReference type="SUPFAM" id="SSF55129">
    <property type="entry name" value="Ribosomal protein L30p/L7e"/>
    <property type="match status" value="1"/>
</dbReference>
<dbReference type="CDD" id="cd01658">
    <property type="entry name" value="Ribosomal_L30"/>
    <property type="match status" value="1"/>
</dbReference>
<dbReference type="InterPro" id="IPR005996">
    <property type="entry name" value="Ribosomal_uL30_bac-type"/>
</dbReference>
<evidence type="ECO:0000256" key="4">
    <source>
        <dbReference type="ARBA" id="ARBA00023274"/>
    </source>
</evidence>
<comment type="subunit">
    <text evidence="2 5">Part of the 50S ribosomal subunit.</text>
</comment>
<dbReference type="NCBIfam" id="TIGR01308">
    <property type="entry name" value="rpmD_bact"/>
    <property type="match status" value="1"/>
</dbReference>
<gene>
    <name evidence="5" type="primary">rpmD</name>
    <name evidence="7" type="ORF">SAMN05444350_14314</name>
</gene>
<organism evidence="7 8">
    <name type="scientific">Bacteroides stercorirosoris</name>
    <dbReference type="NCBI Taxonomy" id="871324"/>
    <lineage>
        <taxon>Bacteria</taxon>
        <taxon>Pseudomonadati</taxon>
        <taxon>Bacteroidota</taxon>
        <taxon>Bacteroidia</taxon>
        <taxon>Bacteroidales</taxon>
        <taxon>Bacteroidaceae</taxon>
        <taxon>Bacteroides</taxon>
    </lineage>
</organism>
<dbReference type="HAMAP" id="MF_01371_B">
    <property type="entry name" value="Ribosomal_uL30_B"/>
    <property type="match status" value="1"/>
</dbReference>
<proteinExistence type="inferred from homology"/>
<evidence type="ECO:0000259" key="6">
    <source>
        <dbReference type="Pfam" id="PF00327"/>
    </source>
</evidence>
<dbReference type="FunFam" id="3.30.1390.20:FF:000001">
    <property type="entry name" value="50S ribosomal protein L30"/>
    <property type="match status" value="1"/>
</dbReference>
<evidence type="ECO:0000256" key="3">
    <source>
        <dbReference type="ARBA" id="ARBA00022980"/>
    </source>
</evidence>
<sequence>MHVWLLKTEELVLKKYLEDKEEYMSTIKVKQIKSRIGAPADQKRTLDALGLRKLNRVVEHECTPSILGMVDKVKHLVTIVK</sequence>
<dbReference type="GO" id="GO:0003735">
    <property type="term" value="F:structural constituent of ribosome"/>
    <property type="evidence" value="ECO:0007669"/>
    <property type="project" value="InterPro"/>
</dbReference>
<dbReference type="InterPro" id="IPR036919">
    <property type="entry name" value="Ribo_uL30_ferredoxin-like_sf"/>
</dbReference>
<dbReference type="AlphaFoldDB" id="A0A1M6KZV3"/>
<evidence type="ECO:0000256" key="1">
    <source>
        <dbReference type="ARBA" id="ARBA00007594"/>
    </source>
</evidence>
<dbReference type="Gene3D" id="3.30.1390.20">
    <property type="entry name" value="Ribosomal protein L30, ferredoxin-like fold domain"/>
    <property type="match status" value="1"/>
</dbReference>
<protein>
    <recommendedName>
        <fullName evidence="5">Large ribosomal subunit protein uL30</fullName>
    </recommendedName>
</protein>
<dbReference type="Proteomes" id="UP000184192">
    <property type="component" value="Unassembled WGS sequence"/>
</dbReference>
<dbReference type="InterPro" id="IPR016082">
    <property type="entry name" value="Ribosomal_uL30_ferredoxin-like"/>
</dbReference>
<accession>A0A1M6KZV3</accession>
<dbReference type="EMBL" id="FQZN01000043">
    <property type="protein sequence ID" value="SHJ64480.1"/>
    <property type="molecule type" value="Genomic_DNA"/>
</dbReference>
<dbReference type="PANTHER" id="PTHR15892:SF2">
    <property type="entry name" value="LARGE RIBOSOMAL SUBUNIT PROTEIN UL30M"/>
    <property type="match status" value="1"/>
</dbReference>
<dbReference type="eggNOG" id="COG1841">
    <property type="taxonomic scope" value="Bacteria"/>
</dbReference>
<dbReference type="GO" id="GO:0022625">
    <property type="term" value="C:cytosolic large ribosomal subunit"/>
    <property type="evidence" value="ECO:0007669"/>
    <property type="project" value="TreeGrafter"/>
</dbReference>
<evidence type="ECO:0000313" key="7">
    <source>
        <dbReference type="EMBL" id="SHJ64480.1"/>
    </source>
</evidence>
<keyword evidence="3 5" id="KW-0689">Ribosomal protein</keyword>
<keyword evidence="8" id="KW-1185">Reference proteome</keyword>
<dbReference type="PANTHER" id="PTHR15892">
    <property type="entry name" value="MITOCHONDRIAL RIBOSOMAL PROTEIN L30"/>
    <property type="match status" value="1"/>
</dbReference>
<feature type="domain" description="Large ribosomal subunit protein uL30-like ferredoxin-like fold" evidence="6">
    <location>
        <begin position="27"/>
        <end position="77"/>
    </location>
</feature>
<keyword evidence="4 5" id="KW-0687">Ribonucleoprotein</keyword>
<evidence type="ECO:0000256" key="2">
    <source>
        <dbReference type="ARBA" id="ARBA00011838"/>
    </source>
</evidence>
<dbReference type="GO" id="GO:0006412">
    <property type="term" value="P:translation"/>
    <property type="evidence" value="ECO:0007669"/>
    <property type="project" value="UniProtKB-UniRule"/>
</dbReference>
<dbReference type="Pfam" id="PF00327">
    <property type="entry name" value="Ribosomal_L30"/>
    <property type="match status" value="1"/>
</dbReference>
<name>A0A1M6KZV3_9BACE</name>
<comment type="similarity">
    <text evidence="1 5">Belongs to the universal ribosomal protein uL30 family.</text>
</comment>
<evidence type="ECO:0000313" key="8">
    <source>
        <dbReference type="Proteomes" id="UP000184192"/>
    </source>
</evidence>
<reference evidence="8" key="1">
    <citation type="submission" date="2016-11" db="EMBL/GenBank/DDBJ databases">
        <authorList>
            <person name="Varghese N."/>
            <person name="Submissions S."/>
        </authorList>
    </citation>
    <scope>NUCLEOTIDE SEQUENCE [LARGE SCALE GENOMIC DNA]</scope>
    <source>
        <strain evidence="8">DSM 26884</strain>
    </source>
</reference>